<dbReference type="EMBL" id="KK583201">
    <property type="protein sequence ID" value="KDO30557.1"/>
    <property type="molecule type" value="Genomic_DNA"/>
</dbReference>
<dbReference type="CDD" id="cd02961">
    <property type="entry name" value="PDI_a_family"/>
    <property type="match status" value="1"/>
</dbReference>
<dbReference type="OMA" id="SIAMQHW"/>
<dbReference type="RefSeq" id="XP_012198772.1">
    <property type="nucleotide sequence ID" value="XM_012343382.1"/>
</dbReference>
<gene>
    <name evidence="1" type="ORF">SPRG_04458</name>
</gene>
<dbReference type="Proteomes" id="UP000030745">
    <property type="component" value="Unassembled WGS sequence"/>
</dbReference>
<dbReference type="GeneID" id="24126901"/>
<dbReference type="Gene3D" id="3.40.30.10">
    <property type="entry name" value="Glutaredoxin"/>
    <property type="match status" value="1"/>
</dbReference>
<dbReference type="STRING" id="695850.A0A067CUU4"/>
<evidence type="ECO:0000313" key="1">
    <source>
        <dbReference type="EMBL" id="KDO30557.1"/>
    </source>
</evidence>
<evidence type="ECO:0000313" key="2">
    <source>
        <dbReference type="Proteomes" id="UP000030745"/>
    </source>
</evidence>
<evidence type="ECO:0008006" key="3">
    <source>
        <dbReference type="Google" id="ProtNLM"/>
    </source>
</evidence>
<dbReference type="OrthoDB" id="79516at2759"/>
<keyword evidence="2" id="KW-1185">Reference proteome</keyword>
<dbReference type="AlphaFoldDB" id="A0A067CUU4"/>
<organism evidence="1 2">
    <name type="scientific">Saprolegnia parasitica (strain CBS 223.65)</name>
    <dbReference type="NCBI Taxonomy" id="695850"/>
    <lineage>
        <taxon>Eukaryota</taxon>
        <taxon>Sar</taxon>
        <taxon>Stramenopiles</taxon>
        <taxon>Oomycota</taxon>
        <taxon>Saprolegniomycetes</taxon>
        <taxon>Saprolegniales</taxon>
        <taxon>Saprolegniaceae</taxon>
        <taxon>Saprolegnia</taxon>
    </lineage>
</organism>
<accession>A0A067CUU4</accession>
<dbReference type="KEGG" id="spar:SPRG_04458"/>
<sequence length="299" mass="32314">MLPRLLIVATHALSAVAFLNLTGVGNLSTTLATHDPLFLLAYASWDAGASAQLEAFAATATSIPDMSFGAIDVAVDKAALHVTGYPTLLLYNGSAPPTEYFGDVSSIAMQHWLLHDAPLQLVRTQDEWAKLQRNHPRPLLLAITASDDDHAHAFMETLANGADGTFALTTNVSLVADVIPQPGRLPALWRLDPTAVVPARPFLGTWSIPDVLAFYSGATQPWLLSYNPADAMPIGALAYVLILTDKDASWHAALMLQLHLVASRQRRICYLVVEDPSLSLAGYFGIAARPGLVCWRRNR</sequence>
<reference evidence="1 2" key="1">
    <citation type="journal article" date="2013" name="PLoS Genet.">
        <title>Distinctive expansion of potential virulence genes in the genome of the oomycete fish pathogen Saprolegnia parasitica.</title>
        <authorList>
            <person name="Jiang R.H."/>
            <person name="de Bruijn I."/>
            <person name="Haas B.J."/>
            <person name="Belmonte R."/>
            <person name="Lobach L."/>
            <person name="Christie J."/>
            <person name="van den Ackerveken G."/>
            <person name="Bottin A."/>
            <person name="Bulone V."/>
            <person name="Diaz-Moreno S.M."/>
            <person name="Dumas B."/>
            <person name="Fan L."/>
            <person name="Gaulin E."/>
            <person name="Govers F."/>
            <person name="Grenville-Briggs L.J."/>
            <person name="Horner N.R."/>
            <person name="Levin J.Z."/>
            <person name="Mammella M."/>
            <person name="Meijer H.J."/>
            <person name="Morris P."/>
            <person name="Nusbaum C."/>
            <person name="Oome S."/>
            <person name="Phillips A.J."/>
            <person name="van Rooyen D."/>
            <person name="Rzeszutek E."/>
            <person name="Saraiva M."/>
            <person name="Secombes C.J."/>
            <person name="Seidl M.F."/>
            <person name="Snel B."/>
            <person name="Stassen J.H."/>
            <person name="Sykes S."/>
            <person name="Tripathy S."/>
            <person name="van den Berg H."/>
            <person name="Vega-Arreguin J.C."/>
            <person name="Wawra S."/>
            <person name="Young S.K."/>
            <person name="Zeng Q."/>
            <person name="Dieguez-Uribeondo J."/>
            <person name="Russ C."/>
            <person name="Tyler B.M."/>
            <person name="van West P."/>
        </authorList>
    </citation>
    <scope>NUCLEOTIDE SEQUENCE [LARGE SCALE GENOMIC DNA]</scope>
    <source>
        <strain evidence="1 2">CBS 223.65</strain>
    </source>
</reference>
<dbReference type="SUPFAM" id="SSF52833">
    <property type="entry name" value="Thioredoxin-like"/>
    <property type="match status" value="1"/>
</dbReference>
<proteinExistence type="predicted"/>
<name>A0A067CUU4_SAPPC</name>
<dbReference type="InterPro" id="IPR036249">
    <property type="entry name" value="Thioredoxin-like_sf"/>
</dbReference>
<protein>
    <recommendedName>
        <fullName evidence="3">Thioredoxin domain-containing protein</fullName>
    </recommendedName>
</protein>
<dbReference type="VEuPathDB" id="FungiDB:SPRG_04458"/>